<feature type="non-terminal residue" evidence="1">
    <location>
        <position position="635"/>
    </location>
</feature>
<name>A0ABQ6N4K0_9STRA</name>
<organism evidence="1 2">
    <name type="scientific">Tetraparma gracilis</name>
    <dbReference type="NCBI Taxonomy" id="2962635"/>
    <lineage>
        <taxon>Eukaryota</taxon>
        <taxon>Sar</taxon>
        <taxon>Stramenopiles</taxon>
        <taxon>Ochrophyta</taxon>
        <taxon>Bolidophyceae</taxon>
        <taxon>Parmales</taxon>
        <taxon>Triparmaceae</taxon>
        <taxon>Tetraparma</taxon>
    </lineage>
</organism>
<accession>A0ABQ6N4K0</accession>
<gene>
    <name evidence="1" type="ORF">TeGR_g10435</name>
</gene>
<dbReference type="Proteomes" id="UP001165060">
    <property type="component" value="Unassembled WGS sequence"/>
</dbReference>
<proteinExistence type="predicted"/>
<comment type="caution">
    <text evidence="1">The sequence shown here is derived from an EMBL/GenBank/DDBJ whole genome shotgun (WGS) entry which is preliminary data.</text>
</comment>
<sequence>MRSWTSPLPDVPDEFHMSPEKEVLQCLKSYEQRIPDASHLIVQLPRFMLCLLQFVVQKDRVGSAAVVFLVKLMECVATDDRTAVASTSVWNHPGLPDALLDAISATKLGIVCWLTGNCSRNPELRIAMASNPRLLDIFVSYTSSDDNGWWYLYGALDELCSDPAALDCLTETAWTAVSSGLGRKLIRMLSIARMHGTADDCAGERAVVYIVAAMRRRWWALNHKLKTETEAGRGPTVESVLKTETEDSKKQLQPSCTAQQFADTCRMVSERGRNSEFMLLLILTSVEVEPQLPVELLLSAEFLSALVSNHDLDVCVLFVGHFCQALAGSSPRVEEALVAAIFNSDRMLDASYTEMVNPYDDDLKKVITRLVLMVSSRIPSEVQDWWTKLARHESAPLMLSRFLGMVAEKEYDVLPRPELLFKIEDFMSMGVKEMFPMLGACGAYVDEVLAEIEEIGEDFENWSRSGIETVSMLYIVLGSCIGHCSKDRRARIDDAASAMELGRLVGSEYEVVVLAVFAVATAIAAEILRTNPDFPLFKKMGGLDRMALVFGEPSVSALTSYDSLCNVVTVFHNDFSDKVDKAMLNFRDMEKKNEEPPPFEIKPMVLFGAQLQDFKNAVAPCVRAEVTAEEQRKAA</sequence>
<evidence type="ECO:0000313" key="1">
    <source>
        <dbReference type="EMBL" id="GMI40602.1"/>
    </source>
</evidence>
<dbReference type="EMBL" id="BRYB01002167">
    <property type="protein sequence ID" value="GMI40602.1"/>
    <property type="molecule type" value="Genomic_DNA"/>
</dbReference>
<reference evidence="1 2" key="1">
    <citation type="journal article" date="2023" name="Commun. Biol.">
        <title>Genome analysis of Parmales, the sister group of diatoms, reveals the evolutionary specialization of diatoms from phago-mixotrophs to photoautotrophs.</title>
        <authorList>
            <person name="Ban H."/>
            <person name="Sato S."/>
            <person name="Yoshikawa S."/>
            <person name="Yamada K."/>
            <person name="Nakamura Y."/>
            <person name="Ichinomiya M."/>
            <person name="Sato N."/>
            <person name="Blanc-Mathieu R."/>
            <person name="Endo H."/>
            <person name="Kuwata A."/>
            <person name="Ogata H."/>
        </authorList>
    </citation>
    <scope>NUCLEOTIDE SEQUENCE [LARGE SCALE GENOMIC DNA]</scope>
</reference>
<protein>
    <submittedName>
        <fullName evidence="1">Uncharacterized protein</fullName>
    </submittedName>
</protein>
<evidence type="ECO:0000313" key="2">
    <source>
        <dbReference type="Proteomes" id="UP001165060"/>
    </source>
</evidence>
<keyword evidence="2" id="KW-1185">Reference proteome</keyword>